<dbReference type="EMBL" id="WHOS01000007">
    <property type="protein sequence ID" value="NUA99205.1"/>
    <property type="molecule type" value="Genomic_DNA"/>
</dbReference>
<feature type="domain" description="GGDEF" evidence="2">
    <location>
        <begin position="198"/>
        <end position="330"/>
    </location>
</feature>
<dbReference type="InterPro" id="IPR001633">
    <property type="entry name" value="EAL_dom"/>
</dbReference>
<keyword evidence="4" id="KW-1185">Reference proteome</keyword>
<dbReference type="InterPro" id="IPR000160">
    <property type="entry name" value="GGDEF_dom"/>
</dbReference>
<name>A0ABX2K9J1_9PROT</name>
<dbReference type="Gene3D" id="3.30.450.20">
    <property type="entry name" value="PAS domain"/>
    <property type="match status" value="1"/>
</dbReference>
<gene>
    <name evidence="3" type="ORF">GBZ48_07885</name>
</gene>
<proteinExistence type="predicted"/>
<dbReference type="PANTHER" id="PTHR44757">
    <property type="entry name" value="DIGUANYLATE CYCLASE DGCP"/>
    <property type="match status" value="1"/>
</dbReference>
<dbReference type="SUPFAM" id="SSF55785">
    <property type="entry name" value="PYP-like sensor domain (PAS domain)"/>
    <property type="match status" value="1"/>
</dbReference>
<evidence type="ECO:0000259" key="1">
    <source>
        <dbReference type="PROSITE" id="PS50883"/>
    </source>
</evidence>
<dbReference type="InterPro" id="IPR029787">
    <property type="entry name" value="Nucleotide_cyclase"/>
</dbReference>
<evidence type="ECO:0000313" key="3">
    <source>
        <dbReference type="EMBL" id="NUA99205.1"/>
    </source>
</evidence>
<dbReference type="InterPro" id="IPR000014">
    <property type="entry name" value="PAS"/>
</dbReference>
<dbReference type="Gene3D" id="3.20.20.450">
    <property type="entry name" value="EAL domain"/>
    <property type="match status" value="1"/>
</dbReference>
<dbReference type="PROSITE" id="PS50887">
    <property type="entry name" value="GGDEF"/>
    <property type="match status" value="1"/>
</dbReference>
<dbReference type="Pfam" id="PF00563">
    <property type="entry name" value="EAL"/>
    <property type="match status" value="1"/>
</dbReference>
<dbReference type="CDD" id="cd01948">
    <property type="entry name" value="EAL"/>
    <property type="match status" value="1"/>
</dbReference>
<dbReference type="InterPro" id="IPR043128">
    <property type="entry name" value="Rev_trsase/Diguanyl_cyclase"/>
</dbReference>
<accession>A0ABX2K9J1</accession>
<dbReference type="PANTHER" id="PTHR44757:SF2">
    <property type="entry name" value="BIOFILM ARCHITECTURE MAINTENANCE PROTEIN MBAA"/>
    <property type="match status" value="1"/>
</dbReference>
<reference evidence="3 4" key="1">
    <citation type="submission" date="2019-10" db="EMBL/GenBank/DDBJ databases">
        <title>Genome sequence of Azospirillum melinis.</title>
        <authorList>
            <person name="Ambrosini A."/>
            <person name="Sant'Anna F.H."/>
            <person name="Cassan F.D."/>
            <person name="Souza E.M."/>
            <person name="Passaglia L.M.P."/>
        </authorList>
    </citation>
    <scope>NUCLEOTIDE SEQUENCE [LARGE SCALE GENOMIC DNA]</scope>
    <source>
        <strain evidence="3 4">TMCY0552</strain>
    </source>
</reference>
<dbReference type="Gene3D" id="3.30.70.270">
    <property type="match status" value="1"/>
</dbReference>
<dbReference type="Proteomes" id="UP000605086">
    <property type="component" value="Unassembled WGS sequence"/>
</dbReference>
<dbReference type="Pfam" id="PF08448">
    <property type="entry name" value="PAS_4"/>
    <property type="match status" value="1"/>
</dbReference>
<evidence type="ECO:0000259" key="2">
    <source>
        <dbReference type="PROSITE" id="PS50887"/>
    </source>
</evidence>
<dbReference type="PROSITE" id="PS50883">
    <property type="entry name" value="EAL"/>
    <property type="match status" value="1"/>
</dbReference>
<dbReference type="InterPro" id="IPR035919">
    <property type="entry name" value="EAL_sf"/>
</dbReference>
<sequence>MDNNSLLCDMEMVTPMPHSSLRRAVPSVVQPEEAGVAPILRLVLDNMAEGVCVAGCDGRIITANPAAEAVFGPLGGVAFDAHFGNRLRLEDGVSPCPEALWPMGRAIRGETMDRESLYLAAAVSGGAGVWLRVNARPLVQDGRSVGGVLVFRDITQVKAVEDRIAWLAHFDPLTGLPNRVEFRRCLEAAIAAARRDGTRLAVMLLDFDGFKEINDQFGHAVGDELLVAVARRLRDALAAGTTVARLGGGEFTIIVEEGGGPTADAASQSLIRAMAEPFPLAGGRHRLTVSIGVVGHSAQGDGADDLLRKADMAMYRAKERGGSTVCRYDPAMTDAAAERARLRGLLAGALERGEFHLAYQPLVEAAGGRPVGVEALLRWQPPGDAAPVPPSVFIPLCEASGLILPIGRWVLETACRQIRSWADGGGPALEIAVNVSPRQLRDPALLEDVRTVLETTGIDPALLVLEVTEGLLIEDMEYSRHVLTGLKRLGVRLALDDFGTGYSSLSYLNSLPFDVLKMDGSFTRNLGAADLDNAGGQAVARAIIGLARSLSMTLVAEGVETPAQHAWLAANGCRLIQGYLIGRPEPAPSAAALIGRLAGEHERRQNERFDFVI</sequence>
<dbReference type="SUPFAM" id="SSF141868">
    <property type="entry name" value="EAL domain-like"/>
    <property type="match status" value="1"/>
</dbReference>
<dbReference type="Pfam" id="PF00990">
    <property type="entry name" value="GGDEF"/>
    <property type="match status" value="1"/>
</dbReference>
<dbReference type="InterPro" id="IPR035965">
    <property type="entry name" value="PAS-like_dom_sf"/>
</dbReference>
<comment type="caution">
    <text evidence="3">The sequence shown here is derived from an EMBL/GenBank/DDBJ whole genome shotgun (WGS) entry which is preliminary data.</text>
</comment>
<dbReference type="InterPro" id="IPR052155">
    <property type="entry name" value="Biofilm_reg_signaling"/>
</dbReference>
<dbReference type="InterPro" id="IPR013656">
    <property type="entry name" value="PAS_4"/>
</dbReference>
<dbReference type="CDD" id="cd00130">
    <property type="entry name" value="PAS"/>
    <property type="match status" value="1"/>
</dbReference>
<dbReference type="NCBIfam" id="TIGR00254">
    <property type="entry name" value="GGDEF"/>
    <property type="match status" value="1"/>
</dbReference>
<protein>
    <submittedName>
        <fullName evidence="3">EAL domain-containing protein</fullName>
    </submittedName>
</protein>
<evidence type="ECO:0000313" key="4">
    <source>
        <dbReference type="Proteomes" id="UP000605086"/>
    </source>
</evidence>
<dbReference type="CDD" id="cd01949">
    <property type="entry name" value="GGDEF"/>
    <property type="match status" value="1"/>
</dbReference>
<dbReference type="SMART" id="SM00267">
    <property type="entry name" value="GGDEF"/>
    <property type="match status" value="1"/>
</dbReference>
<feature type="domain" description="EAL" evidence="1">
    <location>
        <begin position="339"/>
        <end position="598"/>
    </location>
</feature>
<dbReference type="SMART" id="SM00052">
    <property type="entry name" value="EAL"/>
    <property type="match status" value="1"/>
</dbReference>
<dbReference type="SUPFAM" id="SSF55073">
    <property type="entry name" value="Nucleotide cyclase"/>
    <property type="match status" value="1"/>
</dbReference>
<organism evidence="3 4">
    <name type="scientific">Azospirillum melinis</name>
    <dbReference type="NCBI Taxonomy" id="328839"/>
    <lineage>
        <taxon>Bacteria</taxon>
        <taxon>Pseudomonadati</taxon>
        <taxon>Pseudomonadota</taxon>
        <taxon>Alphaproteobacteria</taxon>
        <taxon>Rhodospirillales</taxon>
        <taxon>Azospirillaceae</taxon>
        <taxon>Azospirillum</taxon>
    </lineage>
</organism>